<reference evidence="1 2" key="1">
    <citation type="submission" date="2018-07" db="EMBL/GenBank/DDBJ databases">
        <title>Genomic Encyclopedia of Type Strains, Phase IV (KMG-IV): sequencing the most valuable type-strain genomes for metagenomic binning, comparative biology and taxonomic classification.</title>
        <authorList>
            <person name="Goeker M."/>
        </authorList>
    </citation>
    <scope>NUCLEOTIDE SEQUENCE [LARGE SCALE GENOMIC DNA]</scope>
    <source>
        <strain evidence="1 2">DSM 27016</strain>
    </source>
</reference>
<dbReference type="OrthoDB" id="5770817at2"/>
<protein>
    <submittedName>
        <fullName evidence="1">Uncharacterized protein</fullName>
    </submittedName>
</protein>
<organism evidence="1 2">
    <name type="scientific">Anaerobacterium chartisolvens</name>
    <dbReference type="NCBI Taxonomy" id="1297424"/>
    <lineage>
        <taxon>Bacteria</taxon>
        <taxon>Bacillati</taxon>
        <taxon>Bacillota</taxon>
        <taxon>Clostridia</taxon>
        <taxon>Eubacteriales</taxon>
        <taxon>Oscillospiraceae</taxon>
        <taxon>Anaerobacterium</taxon>
    </lineage>
</organism>
<comment type="caution">
    <text evidence="1">The sequence shown here is derived from an EMBL/GenBank/DDBJ whole genome shotgun (WGS) entry which is preliminary data.</text>
</comment>
<evidence type="ECO:0000313" key="1">
    <source>
        <dbReference type="EMBL" id="RCX08891.1"/>
    </source>
</evidence>
<proteinExistence type="predicted"/>
<dbReference type="RefSeq" id="WP_114300096.1">
    <property type="nucleotide sequence ID" value="NZ_QPJT01000040.1"/>
</dbReference>
<evidence type="ECO:0000313" key="2">
    <source>
        <dbReference type="Proteomes" id="UP000253034"/>
    </source>
</evidence>
<accession>A0A369AI96</accession>
<dbReference type="Proteomes" id="UP000253034">
    <property type="component" value="Unassembled WGS sequence"/>
</dbReference>
<name>A0A369AI96_9FIRM</name>
<keyword evidence="2" id="KW-1185">Reference proteome</keyword>
<sequence length="93" mass="11215">MIWDDVKRAYPNQWVIIEAIEAHTEGGKRIIENITVVDTFQEDNNRALLEYIRLHRKHREREMYVVHTSRPELDIIEQKWIGVRAEIRGYDIN</sequence>
<dbReference type="EMBL" id="QPJT01000040">
    <property type="protein sequence ID" value="RCX08891.1"/>
    <property type="molecule type" value="Genomic_DNA"/>
</dbReference>
<gene>
    <name evidence="1" type="ORF">DFR58_1402</name>
</gene>
<dbReference type="AlphaFoldDB" id="A0A369AI96"/>